<gene>
    <name evidence="2" type="ORF">SAMN04487995_1734</name>
</gene>
<dbReference type="RefSeq" id="WP_090334617.1">
    <property type="nucleotide sequence ID" value="NZ_FNXY01000002.1"/>
</dbReference>
<dbReference type="SMART" id="SM00861">
    <property type="entry name" value="Transket_pyr"/>
    <property type="match status" value="1"/>
</dbReference>
<dbReference type="SUPFAM" id="SSF52518">
    <property type="entry name" value="Thiamin diphosphate-binding fold (THDP-binding)"/>
    <property type="match status" value="1"/>
</dbReference>
<reference evidence="2 3" key="1">
    <citation type="submission" date="2016-10" db="EMBL/GenBank/DDBJ databases">
        <authorList>
            <person name="de Groot N.N."/>
        </authorList>
    </citation>
    <scope>NUCLEOTIDE SEQUENCE [LARGE SCALE GENOMIC DNA]</scope>
    <source>
        <strain evidence="2 3">DSM 19938</strain>
    </source>
</reference>
<evidence type="ECO:0000313" key="2">
    <source>
        <dbReference type="EMBL" id="SEI62841.1"/>
    </source>
</evidence>
<dbReference type="PANTHER" id="PTHR43825:SF5">
    <property type="entry name" value="HYPOTHETICAL TRANSKETOLASE FAMILY PROTEIN"/>
    <property type="match status" value="1"/>
</dbReference>
<protein>
    <submittedName>
        <fullName evidence="2">Transketolase</fullName>
    </submittedName>
</protein>
<dbReference type="InterPro" id="IPR005475">
    <property type="entry name" value="Transketolase-like_Pyr-bd"/>
</dbReference>
<sequence length="306" mass="33270">MRKEFSAALEKLVTEDESIIFITGDLGYAALESLQAKLGKRFINAGVAEQNMVGVAAGFAHKGYKVFCYSIAPFIVYRCLEQFRNDVCFHNLPVFIVGNGGGYGYGIMGSTHHTLEDLACLSGLQNANVWVPGFADEVEPVIRQIVADGKPAYLRLGFGKNTPENSYISGSFKVIHEVDSPEITIFALGPIANNVITALDQSAELGEKVNVISALHFPLELTDEIIQLVEKAPAILVAEEHVSTGGLAQQLSVQLLERGVKINSFKSLKAEGYPNRKYGSQAYHQKISELDPVSIAAHIHQLIIPA</sequence>
<keyword evidence="3" id="KW-1185">Reference proteome</keyword>
<organism evidence="2 3">
    <name type="scientific">Dyadobacter koreensis</name>
    <dbReference type="NCBI Taxonomy" id="408657"/>
    <lineage>
        <taxon>Bacteria</taxon>
        <taxon>Pseudomonadati</taxon>
        <taxon>Bacteroidota</taxon>
        <taxon>Cytophagia</taxon>
        <taxon>Cytophagales</taxon>
        <taxon>Spirosomataceae</taxon>
        <taxon>Dyadobacter</taxon>
    </lineage>
</organism>
<dbReference type="Proteomes" id="UP000199532">
    <property type="component" value="Unassembled WGS sequence"/>
</dbReference>
<dbReference type="AlphaFoldDB" id="A0A1H6S4H3"/>
<dbReference type="SUPFAM" id="SSF52922">
    <property type="entry name" value="TK C-terminal domain-like"/>
    <property type="match status" value="1"/>
</dbReference>
<dbReference type="InterPro" id="IPR051157">
    <property type="entry name" value="PDH/Transketolase"/>
</dbReference>
<accession>A0A1H6S4H3</accession>
<dbReference type="Pfam" id="PF02779">
    <property type="entry name" value="Transket_pyr"/>
    <property type="match status" value="1"/>
</dbReference>
<dbReference type="Pfam" id="PF02780">
    <property type="entry name" value="Transketolase_C"/>
    <property type="match status" value="1"/>
</dbReference>
<dbReference type="CDD" id="cd07033">
    <property type="entry name" value="TPP_PYR_DXS_TK_like"/>
    <property type="match status" value="1"/>
</dbReference>
<dbReference type="OrthoDB" id="9803371at2"/>
<evidence type="ECO:0000259" key="1">
    <source>
        <dbReference type="SMART" id="SM00861"/>
    </source>
</evidence>
<dbReference type="PANTHER" id="PTHR43825">
    <property type="entry name" value="PYRUVATE DEHYDROGENASE E1 COMPONENT"/>
    <property type="match status" value="1"/>
</dbReference>
<dbReference type="EMBL" id="FNXY01000002">
    <property type="protein sequence ID" value="SEI62841.1"/>
    <property type="molecule type" value="Genomic_DNA"/>
</dbReference>
<name>A0A1H6S4H3_9BACT</name>
<dbReference type="Gene3D" id="3.40.50.920">
    <property type="match status" value="1"/>
</dbReference>
<dbReference type="STRING" id="408657.SAMN04487995_1734"/>
<evidence type="ECO:0000313" key="3">
    <source>
        <dbReference type="Proteomes" id="UP000199532"/>
    </source>
</evidence>
<dbReference type="Gene3D" id="3.40.50.970">
    <property type="match status" value="1"/>
</dbReference>
<proteinExistence type="predicted"/>
<dbReference type="InterPro" id="IPR029061">
    <property type="entry name" value="THDP-binding"/>
</dbReference>
<dbReference type="InterPro" id="IPR033248">
    <property type="entry name" value="Transketolase_C"/>
</dbReference>
<dbReference type="InterPro" id="IPR009014">
    <property type="entry name" value="Transketo_C/PFOR_II"/>
</dbReference>
<feature type="domain" description="Transketolase-like pyrimidine-binding" evidence="1">
    <location>
        <begin position="1"/>
        <end position="164"/>
    </location>
</feature>